<keyword evidence="2 14" id="KW-1003">Cell membrane</keyword>
<dbReference type="PANTHER" id="PTHR26451:SF847">
    <property type="entry name" value="ODORANT RECEPTOR-RELATED"/>
    <property type="match status" value="1"/>
</dbReference>
<sequence>MVVSFGRSSTTSCYMLVMLSDSGLHDNTTNHITSFGSLEASSTYSAPVSAPFYRPPEIHEVVYMFVDLVYILIICSNSTIVYLIWFHQSLHEPMYIFIAALLMNSLLFSTNIYPKLLIDFLSEKQTISYSACLFQCFLYYSLNGSEFLLLAAMSYDRYVSVYKPLQYHTIMKKETVRIFLGVAWFVPACQIAVPVALNVNTKLCNFTLKGIFCNNSIYKLHCVSSIGLSVYGVMVLLNVTLLPVLFIIFTYSKIFIVTYHSGREERMKAAQTCIPHLLVLISFSCFITYDVIIVKLESEFPKTIRLIMTLQSIFYHPLLNPIIYGLKMK</sequence>
<evidence type="ECO:0000256" key="7">
    <source>
        <dbReference type="ARBA" id="ARBA00023040"/>
    </source>
</evidence>
<dbReference type="GO" id="GO:0005549">
    <property type="term" value="F:odorant binding"/>
    <property type="evidence" value="ECO:0007669"/>
    <property type="project" value="TreeGrafter"/>
</dbReference>
<dbReference type="Gene3D" id="1.20.1070.10">
    <property type="entry name" value="Rhodopsin 7-helix transmembrane proteins"/>
    <property type="match status" value="1"/>
</dbReference>
<dbReference type="InterPro" id="IPR017452">
    <property type="entry name" value="GPCR_Rhodpsn_7TM"/>
</dbReference>
<feature type="transmembrane region" description="Helical" evidence="14">
    <location>
        <begin position="273"/>
        <end position="294"/>
    </location>
</feature>
<accession>A0A5J5C871</accession>
<keyword evidence="6 14" id="KW-1133">Transmembrane helix</keyword>
<evidence type="ECO:0000256" key="12">
    <source>
        <dbReference type="ARBA" id="ARBA00023224"/>
    </source>
</evidence>
<protein>
    <recommendedName>
        <fullName evidence="14">Olfactory receptor</fullName>
    </recommendedName>
</protein>
<dbReference type="PRINTS" id="PR00245">
    <property type="entry name" value="OLFACTORYR"/>
</dbReference>
<comment type="subcellular location">
    <subcellularLocation>
        <location evidence="1 14">Cell membrane</location>
        <topology evidence="1 14">Multi-pass membrane protein</topology>
    </subcellularLocation>
</comment>
<evidence type="ECO:0000256" key="3">
    <source>
        <dbReference type="ARBA" id="ARBA00022606"/>
    </source>
</evidence>
<dbReference type="Pfam" id="PF13853">
    <property type="entry name" value="7tm_4"/>
    <property type="match status" value="1"/>
</dbReference>
<keyword evidence="8 14" id="KW-0472">Membrane</keyword>
<feature type="non-terminal residue" evidence="16">
    <location>
        <position position="329"/>
    </location>
</feature>
<dbReference type="PRINTS" id="PR00237">
    <property type="entry name" value="GPCRRHODOPSN"/>
</dbReference>
<evidence type="ECO:0000256" key="5">
    <source>
        <dbReference type="ARBA" id="ARBA00022725"/>
    </source>
</evidence>
<keyword evidence="5 14" id="KW-0552">Olfaction</keyword>
<feature type="transmembrane region" description="Helical" evidence="14">
    <location>
        <begin position="306"/>
        <end position="326"/>
    </location>
</feature>
<evidence type="ECO:0000256" key="4">
    <source>
        <dbReference type="ARBA" id="ARBA00022692"/>
    </source>
</evidence>
<keyword evidence="7 13" id="KW-0297">G-protein coupled receptor</keyword>
<feature type="transmembrane region" description="Helical" evidence="14">
    <location>
        <begin position="94"/>
        <end position="114"/>
    </location>
</feature>
<dbReference type="GO" id="GO:0004930">
    <property type="term" value="F:G protein-coupled receptor activity"/>
    <property type="evidence" value="ECO:0007669"/>
    <property type="project" value="UniProtKB-KW"/>
</dbReference>
<comment type="similarity">
    <text evidence="13">Belongs to the G-protein coupled receptor 1 family.</text>
</comment>
<feature type="domain" description="G-protein coupled receptors family 1 profile" evidence="15">
    <location>
        <begin position="76"/>
        <end position="324"/>
    </location>
</feature>
<gene>
    <name evidence="16" type="ORF">FQN60_002452</name>
</gene>
<evidence type="ECO:0000256" key="6">
    <source>
        <dbReference type="ARBA" id="ARBA00022989"/>
    </source>
</evidence>
<keyword evidence="12 13" id="KW-0807">Transducer</keyword>
<evidence type="ECO:0000256" key="13">
    <source>
        <dbReference type="RuleBase" id="RU000688"/>
    </source>
</evidence>
<reference evidence="16 17" key="1">
    <citation type="submission" date="2019-08" db="EMBL/GenBank/DDBJ databases">
        <title>A chromosome-level genome assembly, high-density linkage maps, and genome scans reveal the genomic architecture of hybrid incompatibilities underlying speciation via character displacement in darters (Percidae: Etheostominae).</title>
        <authorList>
            <person name="Moran R.L."/>
            <person name="Catchen J.M."/>
            <person name="Fuller R.C."/>
        </authorList>
    </citation>
    <scope>NUCLEOTIDE SEQUENCE [LARGE SCALE GENOMIC DNA]</scope>
    <source>
        <strain evidence="16">EspeVRDwgs_2016</strain>
        <tissue evidence="16">Muscle</tissue>
    </source>
</reference>
<organism evidence="16 17">
    <name type="scientific">Etheostoma spectabile</name>
    <name type="common">orangethroat darter</name>
    <dbReference type="NCBI Taxonomy" id="54343"/>
    <lineage>
        <taxon>Eukaryota</taxon>
        <taxon>Metazoa</taxon>
        <taxon>Chordata</taxon>
        <taxon>Craniata</taxon>
        <taxon>Vertebrata</taxon>
        <taxon>Euteleostomi</taxon>
        <taxon>Actinopterygii</taxon>
        <taxon>Neopterygii</taxon>
        <taxon>Teleostei</taxon>
        <taxon>Neoteleostei</taxon>
        <taxon>Acanthomorphata</taxon>
        <taxon>Eupercaria</taxon>
        <taxon>Perciformes</taxon>
        <taxon>Percoidei</taxon>
        <taxon>Percidae</taxon>
        <taxon>Etheostomatinae</taxon>
        <taxon>Etheostoma</taxon>
    </lineage>
</organism>
<dbReference type="InterPro" id="IPR000725">
    <property type="entry name" value="Olfact_rcpt"/>
</dbReference>
<name>A0A5J5C871_9PERO</name>
<dbReference type="FunFam" id="1.20.1070.10:FF:000024">
    <property type="entry name" value="Olfactory receptor"/>
    <property type="match status" value="1"/>
</dbReference>
<feature type="transmembrane region" description="Helical" evidence="14">
    <location>
        <begin position="176"/>
        <end position="197"/>
    </location>
</feature>
<keyword evidence="11" id="KW-0325">Glycoprotein</keyword>
<dbReference type="InterPro" id="IPR000276">
    <property type="entry name" value="GPCR_Rhodpsn"/>
</dbReference>
<dbReference type="GO" id="GO:0004984">
    <property type="term" value="F:olfactory receptor activity"/>
    <property type="evidence" value="ECO:0007669"/>
    <property type="project" value="InterPro"/>
</dbReference>
<dbReference type="SUPFAM" id="SSF81321">
    <property type="entry name" value="Family A G protein-coupled receptor-like"/>
    <property type="match status" value="1"/>
</dbReference>
<keyword evidence="3 14" id="KW-0716">Sensory transduction</keyword>
<evidence type="ECO:0000256" key="10">
    <source>
        <dbReference type="ARBA" id="ARBA00023170"/>
    </source>
</evidence>
<evidence type="ECO:0000313" key="16">
    <source>
        <dbReference type="EMBL" id="KAA8577758.1"/>
    </source>
</evidence>
<dbReference type="InterPro" id="IPR052921">
    <property type="entry name" value="GPCR1_Superfamily_Member"/>
</dbReference>
<dbReference type="Proteomes" id="UP000327493">
    <property type="component" value="Unassembled WGS sequence"/>
</dbReference>
<dbReference type="PROSITE" id="PS00237">
    <property type="entry name" value="G_PROTEIN_RECEP_F1_1"/>
    <property type="match status" value="1"/>
</dbReference>
<feature type="transmembrane region" description="Helical" evidence="14">
    <location>
        <begin position="126"/>
        <end position="155"/>
    </location>
</feature>
<comment type="caution">
    <text evidence="16">The sequence shown here is derived from an EMBL/GenBank/DDBJ whole genome shotgun (WGS) entry which is preliminary data.</text>
</comment>
<evidence type="ECO:0000259" key="15">
    <source>
        <dbReference type="PROSITE" id="PS50262"/>
    </source>
</evidence>
<keyword evidence="4 13" id="KW-0812">Transmembrane</keyword>
<evidence type="ECO:0000256" key="2">
    <source>
        <dbReference type="ARBA" id="ARBA00022475"/>
    </source>
</evidence>
<dbReference type="EMBL" id="VOFY01002022">
    <property type="protein sequence ID" value="KAA8577758.1"/>
    <property type="molecule type" value="Genomic_DNA"/>
</dbReference>
<proteinExistence type="inferred from homology"/>
<dbReference type="GO" id="GO:0005886">
    <property type="term" value="C:plasma membrane"/>
    <property type="evidence" value="ECO:0007669"/>
    <property type="project" value="UniProtKB-SubCell"/>
</dbReference>
<evidence type="ECO:0000256" key="8">
    <source>
        <dbReference type="ARBA" id="ARBA00023136"/>
    </source>
</evidence>
<dbReference type="PROSITE" id="PS50262">
    <property type="entry name" value="G_PROTEIN_RECEP_F1_2"/>
    <property type="match status" value="1"/>
</dbReference>
<keyword evidence="17" id="KW-1185">Reference proteome</keyword>
<dbReference type="PANTHER" id="PTHR26451">
    <property type="entry name" value="G_PROTEIN_RECEP_F1_2 DOMAIN-CONTAINING PROTEIN"/>
    <property type="match status" value="1"/>
</dbReference>
<evidence type="ECO:0000256" key="11">
    <source>
        <dbReference type="ARBA" id="ARBA00023180"/>
    </source>
</evidence>
<feature type="transmembrane region" description="Helical" evidence="14">
    <location>
        <begin position="61"/>
        <end position="85"/>
    </location>
</feature>
<dbReference type="AlphaFoldDB" id="A0A5J5C871"/>
<keyword evidence="10 13" id="KW-0675">Receptor</keyword>
<keyword evidence="9" id="KW-1015">Disulfide bond</keyword>
<evidence type="ECO:0000256" key="1">
    <source>
        <dbReference type="ARBA" id="ARBA00004651"/>
    </source>
</evidence>
<evidence type="ECO:0000256" key="9">
    <source>
        <dbReference type="ARBA" id="ARBA00023157"/>
    </source>
</evidence>
<evidence type="ECO:0000313" key="17">
    <source>
        <dbReference type="Proteomes" id="UP000327493"/>
    </source>
</evidence>
<feature type="transmembrane region" description="Helical" evidence="14">
    <location>
        <begin position="228"/>
        <end position="252"/>
    </location>
</feature>
<evidence type="ECO:0000256" key="14">
    <source>
        <dbReference type="RuleBase" id="RU363047"/>
    </source>
</evidence>